<evidence type="ECO:0000259" key="6">
    <source>
        <dbReference type="Pfam" id="PF00962"/>
    </source>
</evidence>
<dbReference type="GO" id="GO:0046872">
    <property type="term" value="F:metal ion binding"/>
    <property type="evidence" value="ECO:0007669"/>
    <property type="project" value="UniProtKB-KW"/>
</dbReference>
<evidence type="ECO:0000256" key="1">
    <source>
        <dbReference type="ARBA" id="ARBA00001947"/>
    </source>
</evidence>
<dbReference type="PANTHER" id="PTHR43114">
    <property type="entry name" value="ADENINE DEAMINASE"/>
    <property type="match status" value="1"/>
</dbReference>
<dbReference type="EMBL" id="BDLU01000033">
    <property type="protein sequence ID" value="GCE83470.1"/>
    <property type="molecule type" value="Genomic_DNA"/>
</dbReference>
<organism evidence="7 8">
    <name type="scientific">Komagataeibacter diospyri</name>
    <dbReference type="NCBI Taxonomy" id="1932662"/>
    <lineage>
        <taxon>Bacteria</taxon>
        <taxon>Pseudomonadati</taxon>
        <taxon>Pseudomonadota</taxon>
        <taxon>Alphaproteobacteria</taxon>
        <taxon>Acetobacterales</taxon>
        <taxon>Acetobacteraceae</taxon>
        <taxon>Komagataeibacter</taxon>
    </lineage>
</organism>
<keyword evidence="4" id="KW-0378">Hydrolase</keyword>
<dbReference type="AlphaFoldDB" id="A0A4P5NPA7"/>
<dbReference type="InterPro" id="IPR032466">
    <property type="entry name" value="Metal_Hydrolase"/>
</dbReference>
<evidence type="ECO:0000256" key="4">
    <source>
        <dbReference type="ARBA" id="ARBA00022801"/>
    </source>
</evidence>
<dbReference type="InterPro" id="IPR006330">
    <property type="entry name" value="Ado/ade_deaminase"/>
</dbReference>
<dbReference type="SUPFAM" id="SSF51556">
    <property type="entry name" value="Metallo-dependent hydrolases"/>
    <property type="match status" value="1"/>
</dbReference>
<comment type="cofactor">
    <cofactor evidence="1">
        <name>Zn(2+)</name>
        <dbReference type="ChEBI" id="CHEBI:29105"/>
    </cofactor>
</comment>
<evidence type="ECO:0000256" key="2">
    <source>
        <dbReference type="ARBA" id="ARBA00006676"/>
    </source>
</evidence>
<dbReference type="GO" id="GO:0016814">
    <property type="term" value="F:hydrolase activity, acting on carbon-nitrogen (but not peptide) bonds, in cyclic amidines"/>
    <property type="evidence" value="ECO:0007669"/>
    <property type="project" value="UniProtKB-ARBA"/>
</dbReference>
<keyword evidence="5" id="KW-0862">Zinc</keyword>
<dbReference type="InterPro" id="IPR001365">
    <property type="entry name" value="A_deaminase_dom"/>
</dbReference>
<comment type="similarity">
    <text evidence="2">Belongs to the metallo-dependent hydrolases superfamily. Adenosine and AMP deaminases family.</text>
</comment>
<dbReference type="GO" id="GO:0019239">
    <property type="term" value="F:deaminase activity"/>
    <property type="evidence" value="ECO:0007669"/>
    <property type="project" value="InterPro"/>
</dbReference>
<name>A0A4P5NPA7_9PROT</name>
<dbReference type="PANTHER" id="PTHR43114:SF6">
    <property type="entry name" value="ADENINE DEAMINASE"/>
    <property type="match status" value="1"/>
</dbReference>
<proteinExistence type="inferred from homology"/>
<gene>
    <name evidence="7" type="ORF">MSKU9_1611</name>
</gene>
<protein>
    <submittedName>
        <fullName evidence="7">Adenosine deaminase</fullName>
    </submittedName>
</protein>
<dbReference type="NCBIfam" id="TIGR01430">
    <property type="entry name" value="aden_deam"/>
    <property type="match status" value="1"/>
</dbReference>
<feature type="domain" description="Adenosine deaminase" evidence="6">
    <location>
        <begin position="11"/>
        <end position="331"/>
    </location>
</feature>
<evidence type="ECO:0000313" key="7">
    <source>
        <dbReference type="EMBL" id="GCE83470.1"/>
    </source>
</evidence>
<reference evidence="8" key="1">
    <citation type="submission" date="2017-01" db="EMBL/GenBank/DDBJ databases">
        <title>Komagataeibacter sp. MSKU9 whole genome sequencing project.</title>
        <authorList>
            <person name="Matsutani M."/>
            <person name="Naloka K."/>
            <person name="Theeragool G."/>
            <person name="Yakushi T."/>
            <person name="Matsushita K."/>
        </authorList>
    </citation>
    <scope>NUCLEOTIDE SEQUENCE [LARGE SCALE GENOMIC DNA]</scope>
    <source>
        <strain evidence="8">MSKU9</strain>
    </source>
</reference>
<accession>A0A4P5NPA7</accession>
<keyword evidence="8" id="KW-1185">Reference proteome</keyword>
<dbReference type="Proteomes" id="UP000315095">
    <property type="component" value="Unassembled WGS sequence"/>
</dbReference>
<evidence type="ECO:0000313" key="8">
    <source>
        <dbReference type="Proteomes" id="UP000315095"/>
    </source>
</evidence>
<sequence>MNMDAIIRKIPKIDLHCHLAGAVRATTVMSLAAGNGVALPITDPDAFYRFTDFYDFLSRLETIGKCIITRDDFARIAYEAMEDGYRQGNLRYAEFFFSPDYHYPHGVRYTTIVDGLIDGLRAAETELGVVGRLIPAINRELGPEAAMTMVRDVVANPRAEVIGIGMDCAECKGPPELFHDAYALARASGLRCTAHACEDNQTLEQAPPQNVMTCLDVLGCDRIDHGYNLLADPELVCRCRERGVAFTVCPQTCVPERLEKRWTSLKAMAQAGLSMVPCTDDPAMFATDIGTAYVTMARVLSLDVHAVADLSLQTIDATWLPDVEKDALRNDFRQQIRSLIGLRDDN</sequence>
<evidence type="ECO:0000256" key="3">
    <source>
        <dbReference type="ARBA" id="ARBA00022723"/>
    </source>
</evidence>
<evidence type="ECO:0000256" key="5">
    <source>
        <dbReference type="ARBA" id="ARBA00022833"/>
    </source>
</evidence>
<comment type="caution">
    <text evidence="7">The sequence shown here is derived from an EMBL/GenBank/DDBJ whole genome shotgun (WGS) entry which is preliminary data.</text>
</comment>
<dbReference type="Pfam" id="PF00962">
    <property type="entry name" value="A_deaminase"/>
    <property type="match status" value="1"/>
</dbReference>
<dbReference type="Gene3D" id="3.20.20.140">
    <property type="entry name" value="Metal-dependent hydrolases"/>
    <property type="match status" value="1"/>
</dbReference>
<keyword evidence="3" id="KW-0479">Metal-binding</keyword>